<dbReference type="InterPro" id="IPR008454">
    <property type="entry name" value="Collagen-bd_Cna-like_B-typ_dom"/>
</dbReference>
<feature type="domain" description="CNA-B" evidence="3">
    <location>
        <begin position="757"/>
        <end position="848"/>
    </location>
</feature>
<keyword evidence="2" id="KW-0472">Membrane</keyword>
<evidence type="ECO:0000313" key="5">
    <source>
        <dbReference type="Proteomes" id="UP001241537"/>
    </source>
</evidence>
<dbReference type="SMART" id="SM00710">
    <property type="entry name" value="PbH1"/>
    <property type="match status" value="7"/>
</dbReference>
<dbReference type="Proteomes" id="UP001241537">
    <property type="component" value="Unassembled WGS sequence"/>
</dbReference>
<protein>
    <recommendedName>
        <fullName evidence="3">CNA-B domain-containing protein</fullName>
    </recommendedName>
</protein>
<evidence type="ECO:0000313" key="4">
    <source>
        <dbReference type="EMBL" id="MDQ0151644.1"/>
    </source>
</evidence>
<feature type="compositionally biased region" description="Pro residues" evidence="1">
    <location>
        <begin position="1100"/>
        <end position="1128"/>
    </location>
</feature>
<reference evidence="4" key="1">
    <citation type="submission" date="2023-07" db="EMBL/GenBank/DDBJ databases">
        <title>Genomic Encyclopedia of Type Strains, Phase IV (KMG-IV): sequencing the most valuable type-strain genomes for metagenomic binning, comparative biology and taxonomic classification.</title>
        <authorList>
            <person name="Goeker M."/>
        </authorList>
    </citation>
    <scope>NUCLEOTIDE SEQUENCE</scope>
    <source>
        <strain evidence="4">DSM 19659</strain>
    </source>
</reference>
<evidence type="ECO:0000256" key="2">
    <source>
        <dbReference type="SAM" id="Phobius"/>
    </source>
</evidence>
<keyword evidence="5" id="KW-1185">Reference proteome</keyword>
<dbReference type="CDD" id="cd00222">
    <property type="entry name" value="CollagenBindB"/>
    <property type="match status" value="3"/>
</dbReference>
<dbReference type="Pfam" id="PF05738">
    <property type="entry name" value="Cna_B"/>
    <property type="match status" value="3"/>
</dbReference>
<dbReference type="AlphaFoldDB" id="A0AAE4AJX2"/>
<dbReference type="InterPro" id="IPR011050">
    <property type="entry name" value="Pectin_lyase_fold/virulence"/>
</dbReference>
<dbReference type="Gene3D" id="2.60.40.1140">
    <property type="entry name" value="Collagen-binding surface protein Cna, B-type domain"/>
    <property type="match status" value="3"/>
</dbReference>
<organism evidence="4 5">
    <name type="scientific">Moryella indoligenes</name>
    <dbReference type="NCBI Taxonomy" id="371674"/>
    <lineage>
        <taxon>Bacteria</taxon>
        <taxon>Bacillati</taxon>
        <taxon>Bacillota</taxon>
        <taxon>Clostridia</taxon>
        <taxon>Lachnospirales</taxon>
        <taxon>Lachnospiraceae</taxon>
        <taxon>Moryella</taxon>
    </lineage>
</organism>
<feature type="region of interest" description="Disordered" evidence="1">
    <location>
        <begin position="1074"/>
        <end position="1146"/>
    </location>
</feature>
<feature type="compositionally biased region" description="Pro residues" evidence="1">
    <location>
        <begin position="852"/>
        <end position="861"/>
    </location>
</feature>
<evidence type="ECO:0000259" key="3">
    <source>
        <dbReference type="Pfam" id="PF05738"/>
    </source>
</evidence>
<comment type="caution">
    <text evidence="4">The sequence shown here is derived from an EMBL/GenBank/DDBJ whole genome shotgun (WGS) entry which is preliminary data.</text>
</comment>
<accession>A0AAE4AJX2</accession>
<proteinExistence type="predicted"/>
<name>A0AAE4AJX2_9FIRM</name>
<dbReference type="EMBL" id="JAUSTO010000002">
    <property type="protein sequence ID" value="MDQ0151644.1"/>
    <property type="molecule type" value="Genomic_DNA"/>
</dbReference>
<dbReference type="SUPFAM" id="SSF51126">
    <property type="entry name" value="Pectin lyase-like"/>
    <property type="match status" value="1"/>
</dbReference>
<dbReference type="SUPFAM" id="SSF49478">
    <property type="entry name" value="Cna protein B-type domain"/>
    <property type="match status" value="3"/>
</dbReference>
<dbReference type="InterPro" id="IPR006626">
    <property type="entry name" value="PbH1"/>
</dbReference>
<evidence type="ECO:0000256" key="1">
    <source>
        <dbReference type="SAM" id="MobiDB-lite"/>
    </source>
</evidence>
<sequence length="1186" mass="129061">MKNAQKIAAAAASLFLVGHLFLSDVTVFANRGSQMERAAATKSNAGRGEAESFEAEGFVWDDIPLATESNGDPTGQKATDSNVMLSQAREGRQPESNVQYQGALSDHANYTFSFELDRDEFSDVQNQHAAYYNYGVMHPEAPFFDRAAWALKSFSVEYELHIKDSGESLLGGIFYDEDQYEWKTHMSFRDIPIDYPKVIVEYYNGDEGNYVPNALLHYDLYLDASAEQKCMILRLPSIQPTWECDDPGKMLRMENPHIWSGTLYLNGKEGDDQKDGRTEKNAVKSVKRIKELLGGSSSADGGSGAETALFGGGNRSPILADPVSVVVTGTTDIEGDALSFPEIRAKFLRGKTFNQYLFRVPQGKEATLSQVIIDGNSENNTGIETSLMEVCQDGVLNIREGTVLRNNQIKALPDDATNGGGIYAYHATVNMTGGIVEENQATRGGGIQISGSVMNFSGGVVRKNRSERVRDDSVTPEQYYAAGGGILVCNGGTLNLSGNAEVRDNYSGEVGGGISLGMRVWGPTNTLNMDGGTIDGNVAGSSGGGLFVQAKYFSGGPSRAYVFGGRITNNRMDGSGVTDSDFGGGGIYVNGANDKYGIQGANGELYLKNAVITDNTASWHGGGYAACPISHTIFYLTNGVALYGNHAYSAEDFFLLCAHVYGTHGGKPEYELSERMLGGVPYQWKERNGSLFPKERYQGQLTQDRDTIGLHTEERGNLLTRKLAKVWITGNTSATRGGGIGTNGTVIIGEDEANTKISVVKKWEASADGEDAHPDSVTVELIGTAAGVSDVIEQRTLSAENDWKTTFEKLPKYQGDAEITYTVREAEVKGYTGTVRGSEADGFVITNKKDTPPVPPTPLTPPKTEVKVTKEWILPGGEQPSGSVEIMLCRDGAETGERRILNGDNHWSAVFSDLPVVEQIDSKHPYEYSVREVGETGNRITLNGTEYGVIYAGTMEEGFTVTNKREPKSPPPTPLTPPKTEVRVKKEWILPGSEQPPGSVEMVLCRDGVETGERRILNGDNHWSAVFSDLPVVEQIDSKHPYEYSVKEAGETGNRITLNGTEYGVIYAGTMEEGFTVTNKREPKSPPPEEPKKPRNPGGGNPPPDRPGKPKSPPPDQPGKPKSPPPVLTPSTPVKMEKPGQSMPKTGQGKAIFCAAWMLILFAALFFLREVQNERLRRRRHRKIHR</sequence>
<gene>
    <name evidence="4" type="ORF">J2S20_000324</name>
</gene>
<feature type="compositionally biased region" description="Basic and acidic residues" evidence="1">
    <location>
        <begin position="1079"/>
        <end position="1093"/>
    </location>
</feature>
<feature type="domain" description="CNA-B" evidence="3">
    <location>
        <begin position="982"/>
        <end position="1080"/>
    </location>
</feature>
<feature type="region of interest" description="Disordered" evidence="1">
    <location>
        <begin position="844"/>
        <end position="863"/>
    </location>
</feature>
<feature type="transmembrane region" description="Helical" evidence="2">
    <location>
        <begin position="1149"/>
        <end position="1168"/>
    </location>
</feature>
<keyword evidence="2" id="KW-0812">Transmembrane</keyword>
<keyword evidence="2" id="KW-1133">Transmembrane helix</keyword>
<feature type="domain" description="CNA-B" evidence="3">
    <location>
        <begin position="866"/>
        <end position="964"/>
    </location>
</feature>